<gene>
    <name evidence="3" type="ORF">DFR67_13021</name>
</gene>
<dbReference type="AlphaFoldDB" id="A0A318RFB9"/>
<evidence type="ECO:0008006" key="5">
    <source>
        <dbReference type="Google" id="ProtNLM"/>
    </source>
</evidence>
<comment type="caution">
    <text evidence="3">The sequence shown here is derived from an EMBL/GenBank/DDBJ whole genome shotgun (WGS) entry which is preliminary data.</text>
</comment>
<feature type="signal peptide" evidence="2">
    <location>
        <begin position="1"/>
        <end position="26"/>
    </location>
</feature>
<dbReference type="Proteomes" id="UP000247591">
    <property type="component" value="Unassembled WGS sequence"/>
</dbReference>
<evidence type="ECO:0000313" key="3">
    <source>
        <dbReference type="EMBL" id="PYE11813.1"/>
    </source>
</evidence>
<evidence type="ECO:0000256" key="1">
    <source>
        <dbReference type="SAM" id="MobiDB-lite"/>
    </source>
</evidence>
<protein>
    <recommendedName>
        <fullName evidence="5">Heavy-metal-associated domain-containing protein</fullName>
    </recommendedName>
</protein>
<feature type="chain" id="PRO_5016285328" description="Heavy-metal-associated domain-containing protein" evidence="2">
    <location>
        <begin position="27"/>
        <end position="326"/>
    </location>
</feature>
<name>A0A318RFB9_WILLI</name>
<keyword evidence="4" id="KW-1185">Reference proteome</keyword>
<evidence type="ECO:0000256" key="2">
    <source>
        <dbReference type="SAM" id="SignalP"/>
    </source>
</evidence>
<feature type="region of interest" description="Disordered" evidence="1">
    <location>
        <begin position="300"/>
        <end position="326"/>
    </location>
</feature>
<dbReference type="RefSeq" id="WP_110472954.1">
    <property type="nucleotide sequence ID" value="NZ_QJSP01000030.1"/>
</dbReference>
<reference evidence="3 4" key="1">
    <citation type="submission" date="2018-06" db="EMBL/GenBank/DDBJ databases">
        <title>Genomic Encyclopedia of Type Strains, Phase IV (KMG-IV): sequencing the most valuable type-strain genomes for metagenomic binning, comparative biology and taxonomic classification.</title>
        <authorList>
            <person name="Goeker M."/>
        </authorList>
    </citation>
    <scope>NUCLEOTIDE SEQUENCE [LARGE SCALE GENOMIC DNA]</scope>
    <source>
        <strain evidence="3 4">DSM 45521</strain>
    </source>
</reference>
<proteinExistence type="predicted"/>
<keyword evidence="2" id="KW-0732">Signal</keyword>
<organism evidence="3 4">
    <name type="scientific">Williamsia limnetica</name>
    <dbReference type="NCBI Taxonomy" id="882452"/>
    <lineage>
        <taxon>Bacteria</taxon>
        <taxon>Bacillati</taxon>
        <taxon>Actinomycetota</taxon>
        <taxon>Actinomycetes</taxon>
        <taxon>Mycobacteriales</taxon>
        <taxon>Nocardiaceae</taxon>
        <taxon>Williamsia</taxon>
    </lineage>
</organism>
<dbReference type="OrthoDB" id="128043at2"/>
<sequence>MNAATRLALYGAALVAVFGAAFLAAAAVVPDRIARDWSTSTEHTAHTPTMVTDAASDPEAAPVRGVTMAAQGYALTALAAPTRVGESGKLAFTIIGPDGRPVTALETSHDKQLHAIVVATDGSNYRHVHPTMDPTGRWSLPWQWPTAGSYRIFADFVPAATGADLTLTSSVTVAGEVAAPVPRSVSTLDEVADYQVALIGDLTTAGASTLTVRVSRGGQPVSTLEPYLGAYGHLVALREGDLAYLHVHPEGAAPTGPDQLSGPDVQFATSAPTPGRYLLYFDFQVDGQVHTAEFVLDAAGPADSTPAAPTTTAPAAPAPSDAHGGH</sequence>
<accession>A0A318RFB9</accession>
<dbReference type="EMBL" id="QJSP01000030">
    <property type="protein sequence ID" value="PYE11813.1"/>
    <property type="molecule type" value="Genomic_DNA"/>
</dbReference>
<evidence type="ECO:0000313" key="4">
    <source>
        <dbReference type="Proteomes" id="UP000247591"/>
    </source>
</evidence>